<feature type="transmembrane region" description="Helical" evidence="1">
    <location>
        <begin position="5"/>
        <end position="21"/>
    </location>
</feature>
<keyword evidence="1" id="KW-1133">Transmembrane helix</keyword>
<dbReference type="EMBL" id="SLUN01000047">
    <property type="protein sequence ID" value="TCL57098.1"/>
    <property type="molecule type" value="Genomic_DNA"/>
</dbReference>
<proteinExistence type="predicted"/>
<feature type="transmembrane region" description="Helical" evidence="1">
    <location>
        <begin position="27"/>
        <end position="46"/>
    </location>
</feature>
<dbReference type="AlphaFoldDB" id="A0A4R1QTC3"/>
<keyword evidence="3" id="KW-1185">Reference proteome</keyword>
<evidence type="ECO:0000256" key="1">
    <source>
        <dbReference type="SAM" id="Phobius"/>
    </source>
</evidence>
<reference evidence="2 3" key="1">
    <citation type="submission" date="2019-03" db="EMBL/GenBank/DDBJ databases">
        <title>Genomic Encyclopedia of Type Strains, Phase IV (KMG-IV): sequencing the most valuable type-strain genomes for metagenomic binning, comparative biology and taxonomic classification.</title>
        <authorList>
            <person name="Goeker M."/>
        </authorList>
    </citation>
    <scope>NUCLEOTIDE SEQUENCE [LARGE SCALE GENOMIC DNA]</scope>
    <source>
        <strain evidence="2 3">LX-B</strain>
    </source>
</reference>
<comment type="caution">
    <text evidence="2">The sequence shown here is derived from an EMBL/GenBank/DDBJ whole genome shotgun (WGS) entry which is preliminary data.</text>
</comment>
<gene>
    <name evidence="2" type="ORF">EDC14_10471</name>
</gene>
<dbReference type="Proteomes" id="UP000295008">
    <property type="component" value="Unassembled WGS sequence"/>
</dbReference>
<keyword evidence="1" id="KW-0472">Membrane</keyword>
<protein>
    <submittedName>
        <fullName evidence="2">Uncharacterized protein</fullName>
    </submittedName>
</protein>
<accession>A0A4R1QTC3</accession>
<sequence length="58" mass="6379">MTTDYIVISFGIVVTLLGYFTRPGGVGWFLIGFGTAWMISGILLLIRDNRATRQSGKP</sequence>
<name>A0A4R1QTC3_HYDET</name>
<evidence type="ECO:0000313" key="2">
    <source>
        <dbReference type="EMBL" id="TCL57098.1"/>
    </source>
</evidence>
<evidence type="ECO:0000313" key="3">
    <source>
        <dbReference type="Proteomes" id="UP000295008"/>
    </source>
</evidence>
<organism evidence="2 3">
    <name type="scientific">Hydrogenispora ethanolica</name>
    <dbReference type="NCBI Taxonomy" id="1082276"/>
    <lineage>
        <taxon>Bacteria</taxon>
        <taxon>Bacillati</taxon>
        <taxon>Bacillota</taxon>
        <taxon>Hydrogenispora</taxon>
    </lineage>
</organism>
<keyword evidence="1" id="KW-0812">Transmembrane</keyword>
<dbReference type="RefSeq" id="WP_165908275.1">
    <property type="nucleotide sequence ID" value="NZ_SLUN01000047.1"/>
</dbReference>